<evidence type="ECO:0008006" key="4">
    <source>
        <dbReference type="Google" id="ProtNLM"/>
    </source>
</evidence>
<dbReference type="Gene3D" id="1.20.90.10">
    <property type="entry name" value="Phospholipase A2 domain"/>
    <property type="match status" value="1"/>
</dbReference>
<dbReference type="EMBL" id="BAABBE010000008">
    <property type="protein sequence ID" value="GAA3642778.1"/>
    <property type="molecule type" value="Genomic_DNA"/>
</dbReference>
<proteinExistence type="predicted"/>
<evidence type="ECO:0000313" key="3">
    <source>
        <dbReference type="Proteomes" id="UP001500711"/>
    </source>
</evidence>
<dbReference type="Pfam" id="PF09056">
    <property type="entry name" value="Phospholip_A2_3"/>
    <property type="match status" value="1"/>
</dbReference>
<dbReference type="InterPro" id="IPR036444">
    <property type="entry name" value="PLipase_A2_dom_sf"/>
</dbReference>
<dbReference type="InterPro" id="IPR015141">
    <property type="entry name" value="PLipase_A2_prok/fun"/>
</dbReference>
<reference evidence="3" key="1">
    <citation type="journal article" date="2019" name="Int. J. Syst. Evol. Microbiol.">
        <title>The Global Catalogue of Microorganisms (GCM) 10K type strain sequencing project: providing services to taxonomists for standard genome sequencing and annotation.</title>
        <authorList>
            <consortium name="The Broad Institute Genomics Platform"/>
            <consortium name="The Broad Institute Genome Sequencing Center for Infectious Disease"/>
            <person name="Wu L."/>
            <person name="Ma J."/>
        </authorList>
    </citation>
    <scope>NUCLEOTIDE SEQUENCE [LARGE SCALE GENOMIC DNA]</scope>
    <source>
        <strain evidence="3">JCM 17494</strain>
    </source>
</reference>
<evidence type="ECO:0000313" key="2">
    <source>
        <dbReference type="EMBL" id="GAA3642778.1"/>
    </source>
</evidence>
<evidence type="ECO:0000256" key="1">
    <source>
        <dbReference type="SAM" id="MobiDB-lite"/>
    </source>
</evidence>
<accession>A0ABP7AYQ8</accession>
<organism evidence="2 3">
    <name type="scientific">Lentzea roselyniae</name>
    <dbReference type="NCBI Taxonomy" id="531940"/>
    <lineage>
        <taxon>Bacteria</taxon>
        <taxon>Bacillati</taxon>
        <taxon>Actinomycetota</taxon>
        <taxon>Actinomycetes</taxon>
        <taxon>Pseudonocardiales</taxon>
        <taxon>Pseudonocardiaceae</taxon>
        <taxon>Lentzea</taxon>
    </lineage>
</organism>
<gene>
    <name evidence="2" type="ORF">GCM10022267_31750</name>
</gene>
<feature type="region of interest" description="Disordered" evidence="1">
    <location>
        <begin position="1"/>
        <end position="22"/>
    </location>
</feature>
<name>A0ABP7AYQ8_9PSEU</name>
<protein>
    <recommendedName>
        <fullName evidence="4">Phospholipase A2</fullName>
    </recommendedName>
</protein>
<sequence length="178" mass="19949">MSTEDCRSHATTGETLLTHRGARHVEDPALGIRGCHRIPGPDLHGCTGPRRGHRRGDRQLPLLEDTQPVHNTARPTAHAGQLDWSSDGCSYSPDNPFGFKFLPTCHRHDFGYRNYKRQGRFSEANRLRIDNNFKSDMYKQCGSNWTCRRTADLYYAAVREFGGSASSTATSIQQAGLK</sequence>
<keyword evidence="3" id="KW-1185">Reference proteome</keyword>
<dbReference type="Proteomes" id="UP001500711">
    <property type="component" value="Unassembled WGS sequence"/>
</dbReference>
<dbReference type="RefSeq" id="WP_346130695.1">
    <property type="nucleotide sequence ID" value="NZ_BAABBE010000008.1"/>
</dbReference>
<comment type="caution">
    <text evidence="2">The sequence shown here is derived from an EMBL/GenBank/DDBJ whole genome shotgun (WGS) entry which is preliminary data.</text>
</comment>
<dbReference type="SUPFAM" id="SSF48619">
    <property type="entry name" value="Phospholipase A2, PLA2"/>
    <property type="match status" value="1"/>
</dbReference>